<dbReference type="Gene3D" id="3.40.710.10">
    <property type="entry name" value="DD-peptidase/beta-lactamase superfamily"/>
    <property type="match status" value="1"/>
</dbReference>
<accession>A0A4Q1D4W9</accession>
<dbReference type="AlphaFoldDB" id="A0A4Q1D4W9"/>
<sequence length="404" mass="45223">MINCRDIFSGPGPVKKALTVYMKYILFTILCLTACVCRSQEAQGTDTVSGMMPVADILVKQKMAALHIPGFEAAAIDGGKIIWTGYYGYQDLKMKKKVTDKTIFEAASVSKTLTAAAMMQLYADGRFKLEDDVNKYLDFKLVNPHFPLAAITFGQLLKHTSSIDDNADYLGQFWDANHGDPVIPLGTFIREYFSFQGKHYDQEKNFYNYPPGSKAAYSNMGIALLGYLAERITGTSFERYCKSKLFRPLEMNCTGWFLREIDSLTLAMPYSYSDSLKQNQPWGYGGFPDYPAGGLHTNVQELAHFLIAWTQQGKWGNVQVFDSKAIQTLTPDDFLPAFYTWSKYTTGHGAVLYMHTGKANGVSSFISYNPVDKKGLIFICNGDINTASDWKALIDGLYGNIFKE</sequence>
<gene>
    <name evidence="2" type="ORF">ESB13_15745</name>
</gene>
<reference evidence="2 3" key="1">
    <citation type="submission" date="2019-01" db="EMBL/GenBank/DDBJ databases">
        <title>Filimonas sp. strain TTM-71.</title>
        <authorList>
            <person name="Chen W.-M."/>
        </authorList>
    </citation>
    <scope>NUCLEOTIDE SEQUENCE [LARGE SCALE GENOMIC DNA]</scope>
    <source>
        <strain evidence="2 3">TTM-71</strain>
    </source>
</reference>
<dbReference type="EMBL" id="SDHZ01000002">
    <property type="protein sequence ID" value="RXK83542.1"/>
    <property type="molecule type" value="Genomic_DNA"/>
</dbReference>
<proteinExistence type="predicted"/>
<protein>
    <submittedName>
        <fullName evidence="2">Class A beta-lactamase-related serine hydrolase</fullName>
    </submittedName>
</protein>
<keyword evidence="2" id="KW-0378">Hydrolase</keyword>
<dbReference type="OrthoDB" id="846150at2"/>
<dbReference type="InterPro" id="IPR012338">
    <property type="entry name" value="Beta-lactam/transpept-like"/>
</dbReference>
<dbReference type="SUPFAM" id="SSF56601">
    <property type="entry name" value="beta-lactamase/transpeptidase-like"/>
    <property type="match status" value="1"/>
</dbReference>
<evidence type="ECO:0000313" key="2">
    <source>
        <dbReference type="EMBL" id="RXK83542.1"/>
    </source>
</evidence>
<dbReference type="InterPro" id="IPR001466">
    <property type="entry name" value="Beta-lactam-related"/>
</dbReference>
<evidence type="ECO:0000313" key="3">
    <source>
        <dbReference type="Proteomes" id="UP000290545"/>
    </source>
</evidence>
<comment type="caution">
    <text evidence="2">The sequence shown here is derived from an EMBL/GenBank/DDBJ whole genome shotgun (WGS) entry which is preliminary data.</text>
</comment>
<dbReference type="PANTHER" id="PTHR46825">
    <property type="entry name" value="D-ALANYL-D-ALANINE-CARBOXYPEPTIDASE/ENDOPEPTIDASE AMPH"/>
    <property type="match status" value="1"/>
</dbReference>
<name>A0A4Q1D4W9_9BACT</name>
<feature type="domain" description="Beta-lactamase-related" evidence="1">
    <location>
        <begin position="58"/>
        <end position="385"/>
    </location>
</feature>
<organism evidence="2 3">
    <name type="scientific">Filimonas effusa</name>
    <dbReference type="NCBI Taxonomy" id="2508721"/>
    <lineage>
        <taxon>Bacteria</taxon>
        <taxon>Pseudomonadati</taxon>
        <taxon>Bacteroidota</taxon>
        <taxon>Chitinophagia</taxon>
        <taxon>Chitinophagales</taxon>
        <taxon>Chitinophagaceae</taxon>
        <taxon>Filimonas</taxon>
    </lineage>
</organism>
<keyword evidence="3" id="KW-1185">Reference proteome</keyword>
<dbReference type="InterPro" id="IPR050491">
    <property type="entry name" value="AmpC-like"/>
</dbReference>
<dbReference type="GO" id="GO:0016787">
    <property type="term" value="F:hydrolase activity"/>
    <property type="evidence" value="ECO:0007669"/>
    <property type="project" value="UniProtKB-KW"/>
</dbReference>
<evidence type="ECO:0000259" key="1">
    <source>
        <dbReference type="Pfam" id="PF00144"/>
    </source>
</evidence>
<dbReference type="PANTHER" id="PTHR46825:SF8">
    <property type="entry name" value="BETA-LACTAMASE-RELATED"/>
    <property type="match status" value="1"/>
</dbReference>
<dbReference type="Pfam" id="PF00144">
    <property type="entry name" value="Beta-lactamase"/>
    <property type="match status" value="1"/>
</dbReference>
<dbReference type="Proteomes" id="UP000290545">
    <property type="component" value="Unassembled WGS sequence"/>
</dbReference>